<dbReference type="InterPro" id="IPR017871">
    <property type="entry name" value="ABC_transporter-like_CS"/>
</dbReference>
<keyword evidence="7" id="KW-1185">Reference proteome</keyword>
<dbReference type="InterPro" id="IPR027417">
    <property type="entry name" value="P-loop_NTPase"/>
</dbReference>
<dbReference type="PANTHER" id="PTHR43553:SF24">
    <property type="entry name" value="ENERGY-COUPLING FACTOR TRANSPORTER ATP-BINDING PROTEIN ECFA1"/>
    <property type="match status" value="1"/>
</dbReference>
<sequence>MIVFDDVSLVHDDGRVVLDHVSTTIEQGQLTLVTGGTGSGKSTLLAMVDGLVPHFSPGVMTGEVTVDGRSTRLVRPRDLADLVGYVAQNPAHGFVTSEVESELAFSMEQRGVSPAAMRRRVEETLDLVGLADLRDRPLRSLSLGQQQRVAIGAVLTAAPQVLVLDEPTSALDPVGAEEVLAIVRRLVEDLGLTVVLAEHRLERVLHAADGVLYLPGDGSVRSGGAAELLRGTSSAPPLLRLADALGWDPAPLTVRAARPYARLVAQDDGAASDLAAPLGGPREDAHDDPRLVARSVSVRYGDLEAVRSVSTELSSGEVVALMGRNGSGKSSLLWALQGSGRRDGGHVQVDGSDPAAVGPRRARDLVALVPQDVTDLFFCETVDDECRAADHDAAASDGTTRALLASMVGGIDGGTHPRDLSEGQRLALALAVVLAVPARVLLLDEPTRGLDYAAKATLVDTLRTIAREGTAVVVATHDVELAADLADRVVLMAQGEIVADGPAREMLTASTGFAPQVAKVFAPSPWYRVSDVLGSTAL</sequence>
<dbReference type="Gene3D" id="3.40.50.300">
    <property type="entry name" value="P-loop containing nucleotide triphosphate hydrolases"/>
    <property type="match status" value="2"/>
</dbReference>
<keyword evidence="2" id="KW-0813">Transport</keyword>
<keyword evidence="3" id="KW-0547">Nucleotide-binding</keyword>
<dbReference type="SMART" id="SM00382">
    <property type="entry name" value="AAA"/>
    <property type="match status" value="2"/>
</dbReference>
<dbReference type="Pfam" id="PF00005">
    <property type="entry name" value="ABC_tran"/>
    <property type="match status" value="2"/>
</dbReference>
<dbReference type="PROSITE" id="PS00211">
    <property type="entry name" value="ABC_TRANSPORTER_1"/>
    <property type="match status" value="1"/>
</dbReference>
<dbReference type="GO" id="GO:0043190">
    <property type="term" value="C:ATP-binding cassette (ABC) transporter complex"/>
    <property type="evidence" value="ECO:0007669"/>
    <property type="project" value="TreeGrafter"/>
</dbReference>
<dbReference type="GO" id="GO:0005524">
    <property type="term" value="F:ATP binding"/>
    <property type="evidence" value="ECO:0007669"/>
    <property type="project" value="UniProtKB-KW"/>
</dbReference>
<evidence type="ECO:0000256" key="1">
    <source>
        <dbReference type="ARBA" id="ARBA00005417"/>
    </source>
</evidence>
<comment type="similarity">
    <text evidence="1">Belongs to the ABC transporter superfamily.</text>
</comment>
<dbReference type="Proteomes" id="UP000561011">
    <property type="component" value="Unassembled WGS sequence"/>
</dbReference>
<dbReference type="PROSITE" id="PS50893">
    <property type="entry name" value="ABC_TRANSPORTER_2"/>
    <property type="match status" value="2"/>
</dbReference>
<dbReference type="CDD" id="cd03225">
    <property type="entry name" value="ABC_cobalt_CbiO_domain1"/>
    <property type="match status" value="1"/>
</dbReference>
<dbReference type="GO" id="GO:0016887">
    <property type="term" value="F:ATP hydrolysis activity"/>
    <property type="evidence" value="ECO:0007669"/>
    <property type="project" value="InterPro"/>
</dbReference>
<dbReference type="InterPro" id="IPR003439">
    <property type="entry name" value="ABC_transporter-like_ATP-bd"/>
</dbReference>
<dbReference type="PANTHER" id="PTHR43553">
    <property type="entry name" value="HEAVY METAL TRANSPORTER"/>
    <property type="match status" value="1"/>
</dbReference>
<dbReference type="AlphaFoldDB" id="A0A853ER52"/>
<reference evidence="6 7" key="1">
    <citation type="submission" date="2020-07" db="EMBL/GenBank/DDBJ databases">
        <title>MOT database genomes.</title>
        <authorList>
            <person name="Joseph S."/>
            <person name="Aduse-Opoku J."/>
            <person name="Hashim A."/>
            <person name="Wade W."/>
            <person name="Curtis M."/>
        </authorList>
    </citation>
    <scope>NUCLEOTIDE SEQUENCE [LARGE SCALE GENOMIC DNA]</scope>
    <source>
        <strain evidence="6 7">DSM 100099</strain>
    </source>
</reference>
<dbReference type="InterPro" id="IPR015856">
    <property type="entry name" value="ABC_transpr_CbiO/EcfA_su"/>
</dbReference>
<dbReference type="SUPFAM" id="SSF52540">
    <property type="entry name" value="P-loop containing nucleoside triphosphate hydrolases"/>
    <property type="match status" value="2"/>
</dbReference>
<evidence type="ECO:0000256" key="2">
    <source>
        <dbReference type="ARBA" id="ARBA00022448"/>
    </source>
</evidence>
<proteinExistence type="inferred from homology"/>
<evidence type="ECO:0000256" key="3">
    <source>
        <dbReference type="ARBA" id="ARBA00022741"/>
    </source>
</evidence>
<organism evidence="6 7">
    <name type="scientific">Sanguibacter inulinus</name>
    <dbReference type="NCBI Taxonomy" id="60922"/>
    <lineage>
        <taxon>Bacteria</taxon>
        <taxon>Bacillati</taxon>
        <taxon>Actinomycetota</taxon>
        <taxon>Actinomycetes</taxon>
        <taxon>Micrococcales</taxon>
        <taxon>Sanguibacteraceae</taxon>
        <taxon>Sanguibacter</taxon>
    </lineage>
</organism>
<gene>
    <name evidence="6" type="ORF">HZZ10_05545</name>
</gene>
<evidence type="ECO:0000313" key="7">
    <source>
        <dbReference type="Proteomes" id="UP000561011"/>
    </source>
</evidence>
<dbReference type="GO" id="GO:0042626">
    <property type="term" value="F:ATPase-coupled transmembrane transporter activity"/>
    <property type="evidence" value="ECO:0007669"/>
    <property type="project" value="TreeGrafter"/>
</dbReference>
<dbReference type="InterPro" id="IPR050095">
    <property type="entry name" value="ECF_ABC_transporter_ATP-bd"/>
</dbReference>
<dbReference type="RefSeq" id="WP_179912747.1">
    <property type="nucleotide sequence ID" value="NZ_JACBYE010000009.1"/>
</dbReference>
<dbReference type="InterPro" id="IPR003593">
    <property type="entry name" value="AAA+_ATPase"/>
</dbReference>
<evidence type="ECO:0000313" key="6">
    <source>
        <dbReference type="EMBL" id="NYS92990.1"/>
    </source>
</evidence>
<comment type="caution">
    <text evidence="6">The sequence shown here is derived from an EMBL/GenBank/DDBJ whole genome shotgun (WGS) entry which is preliminary data.</text>
</comment>
<feature type="domain" description="ABC transporter" evidence="5">
    <location>
        <begin position="291"/>
        <end position="519"/>
    </location>
</feature>
<name>A0A853ER52_9MICO</name>
<keyword evidence="4 6" id="KW-0067">ATP-binding</keyword>
<evidence type="ECO:0000256" key="4">
    <source>
        <dbReference type="ARBA" id="ARBA00022840"/>
    </source>
</evidence>
<dbReference type="EMBL" id="JACBYE010000009">
    <property type="protein sequence ID" value="NYS92990.1"/>
    <property type="molecule type" value="Genomic_DNA"/>
</dbReference>
<protein>
    <submittedName>
        <fullName evidence="6">ATP-binding cassette domain-containing protein</fullName>
    </submittedName>
</protein>
<feature type="domain" description="ABC transporter" evidence="5">
    <location>
        <begin position="2"/>
        <end position="241"/>
    </location>
</feature>
<accession>A0A853ER52</accession>
<evidence type="ECO:0000259" key="5">
    <source>
        <dbReference type="PROSITE" id="PS50893"/>
    </source>
</evidence>